<evidence type="ECO:0000256" key="3">
    <source>
        <dbReference type="ARBA" id="ARBA00022448"/>
    </source>
</evidence>
<feature type="transmembrane region" description="Helical" evidence="8">
    <location>
        <begin position="70"/>
        <end position="90"/>
    </location>
</feature>
<dbReference type="AlphaFoldDB" id="A0A3L9XYQ9"/>
<evidence type="ECO:0000256" key="6">
    <source>
        <dbReference type="ARBA" id="ARBA00022989"/>
    </source>
</evidence>
<dbReference type="EMBL" id="RCNT01000007">
    <property type="protein sequence ID" value="RMA41372.1"/>
    <property type="molecule type" value="Genomic_DNA"/>
</dbReference>
<evidence type="ECO:0000256" key="1">
    <source>
        <dbReference type="ARBA" id="ARBA00004651"/>
    </source>
</evidence>
<comment type="caution">
    <text evidence="10">The sequence shown here is derived from an EMBL/GenBank/DDBJ whole genome shotgun (WGS) entry which is preliminary data.</text>
</comment>
<keyword evidence="11" id="KW-1185">Reference proteome</keyword>
<dbReference type="NCBIfam" id="TIGR00688">
    <property type="entry name" value="rarD"/>
    <property type="match status" value="1"/>
</dbReference>
<dbReference type="OrthoDB" id="369870at2"/>
<dbReference type="PANTHER" id="PTHR22911">
    <property type="entry name" value="ACYL-MALONYL CONDENSING ENZYME-RELATED"/>
    <property type="match status" value="1"/>
</dbReference>
<keyword evidence="4" id="KW-1003">Cell membrane</keyword>
<feature type="transmembrane region" description="Helical" evidence="8">
    <location>
        <begin position="37"/>
        <end position="58"/>
    </location>
</feature>
<dbReference type="SUPFAM" id="SSF103481">
    <property type="entry name" value="Multidrug resistance efflux transporter EmrE"/>
    <property type="match status" value="2"/>
</dbReference>
<evidence type="ECO:0000313" key="10">
    <source>
        <dbReference type="EMBL" id="RMA41372.1"/>
    </source>
</evidence>
<keyword evidence="7 8" id="KW-0472">Membrane</keyword>
<reference evidence="10 11" key="1">
    <citation type="submission" date="2018-10" db="EMBL/GenBank/DDBJ databases">
        <authorList>
            <person name="Jung H.S."/>
            <person name="Jeon C.O."/>
        </authorList>
    </citation>
    <scope>NUCLEOTIDE SEQUENCE [LARGE SCALE GENOMIC DNA]</scope>
    <source>
        <strain evidence="10 11">MA-7-27</strain>
    </source>
</reference>
<dbReference type="PANTHER" id="PTHR22911:SF137">
    <property type="entry name" value="SOLUTE CARRIER FAMILY 35 MEMBER G2-RELATED"/>
    <property type="match status" value="1"/>
</dbReference>
<sequence length="293" mass="31286">MSEAGKGVLAMIGACIIWGLSPIFYKLLSDVPPLEVLAHRTLWSFAVFGLVLALQRRIRALPQALAGRRALLLAFAAAIMISGNWFLFIFSVQVGRTVESALGYYIFPLVAVLIGRVVLKERLGRAQILAVGLAAVAVAILTLGLGVAPWISLSLATTFGIYGLMKRWTKAGPVVSVTAEVALLAPVALGYLIWLGAEQGAFGHDAVQSTLLIMAGPLTALPLILFSYAARRTAMSTIGLVQYLNPTLQFGVAVLILAEVITLWHGIAFPIIWVALGIYSWASLRRAPSPAPT</sequence>
<dbReference type="RefSeq" id="WP_121898632.1">
    <property type="nucleotide sequence ID" value="NZ_RCNT01000007.1"/>
</dbReference>
<name>A0A3L9XYQ9_9RHOB</name>
<evidence type="ECO:0000256" key="7">
    <source>
        <dbReference type="ARBA" id="ARBA00023136"/>
    </source>
</evidence>
<feature type="transmembrane region" description="Helical" evidence="8">
    <location>
        <begin position="171"/>
        <end position="197"/>
    </location>
</feature>
<evidence type="ECO:0000256" key="2">
    <source>
        <dbReference type="ARBA" id="ARBA00007362"/>
    </source>
</evidence>
<feature type="domain" description="EamA" evidence="9">
    <location>
        <begin position="6"/>
        <end position="142"/>
    </location>
</feature>
<keyword evidence="3" id="KW-0813">Transport</keyword>
<feature type="transmembrane region" description="Helical" evidence="8">
    <location>
        <begin position="209"/>
        <end position="230"/>
    </location>
</feature>
<dbReference type="InterPro" id="IPR000620">
    <property type="entry name" value="EamA_dom"/>
</dbReference>
<dbReference type="GO" id="GO:0005886">
    <property type="term" value="C:plasma membrane"/>
    <property type="evidence" value="ECO:0007669"/>
    <property type="project" value="UniProtKB-SubCell"/>
</dbReference>
<dbReference type="Pfam" id="PF00892">
    <property type="entry name" value="EamA"/>
    <property type="match status" value="1"/>
</dbReference>
<comment type="similarity">
    <text evidence="2">Belongs to the EamA transporter family.</text>
</comment>
<feature type="transmembrane region" description="Helical" evidence="8">
    <location>
        <begin position="102"/>
        <end position="119"/>
    </location>
</feature>
<dbReference type="InterPro" id="IPR004626">
    <property type="entry name" value="RarD"/>
</dbReference>
<evidence type="ECO:0000256" key="8">
    <source>
        <dbReference type="SAM" id="Phobius"/>
    </source>
</evidence>
<evidence type="ECO:0000259" key="9">
    <source>
        <dbReference type="Pfam" id="PF00892"/>
    </source>
</evidence>
<proteinExistence type="inferred from homology"/>
<dbReference type="Proteomes" id="UP000281343">
    <property type="component" value="Unassembled WGS sequence"/>
</dbReference>
<accession>A0A3L9XYQ9</accession>
<protein>
    <submittedName>
        <fullName evidence="10">EamA family transporter RarD</fullName>
    </submittedName>
</protein>
<keyword evidence="6 8" id="KW-1133">Transmembrane helix</keyword>
<organism evidence="10 11">
    <name type="scientific">Rhodophyticola porphyridii</name>
    <dbReference type="NCBI Taxonomy" id="1852017"/>
    <lineage>
        <taxon>Bacteria</taxon>
        <taxon>Pseudomonadati</taxon>
        <taxon>Pseudomonadota</taxon>
        <taxon>Alphaproteobacteria</taxon>
        <taxon>Rhodobacterales</taxon>
        <taxon>Roseobacteraceae</taxon>
        <taxon>Rhodophyticola</taxon>
    </lineage>
</organism>
<evidence type="ECO:0000256" key="5">
    <source>
        <dbReference type="ARBA" id="ARBA00022692"/>
    </source>
</evidence>
<keyword evidence="5 8" id="KW-0812">Transmembrane</keyword>
<gene>
    <name evidence="10" type="primary">rarD</name>
    <name evidence="10" type="ORF">D9R08_13670</name>
</gene>
<feature type="transmembrane region" description="Helical" evidence="8">
    <location>
        <begin position="250"/>
        <end position="276"/>
    </location>
</feature>
<comment type="subcellular location">
    <subcellularLocation>
        <location evidence="1">Cell membrane</location>
        <topology evidence="1">Multi-pass membrane protein</topology>
    </subcellularLocation>
</comment>
<evidence type="ECO:0000256" key="4">
    <source>
        <dbReference type="ARBA" id="ARBA00022475"/>
    </source>
</evidence>
<evidence type="ECO:0000313" key="11">
    <source>
        <dbReference type="Proteomes" id="UP000281343"/>
    </source>
</evidence>
<dbReference type="InterPro" id="IPR037185">
    <property type="entry name" value="EmrE-like"/>
</dbReference>
<feature type="transmembrane region" description="Helical" evidence="8">
    <location>
        <begin position="7"/>
        <end position="25"/>
    </location>
</feature>
<feature type="transmembrane region" description="Helical" evidence="8">
    <location>
        <begin position="128"/>
        <end position="151"/>
    </location>
</feature>